<dbReference type="RefSeq" id="WP_050673402.1">
    <property type="nucleotide sequence ID" value="NZ_CVRL01000025.1"/>
</dbReference>
<evidence type="ECO:0000313" key="3">
    <source>
        <dbReference type="Proteomes" id="UP000043764"/>
    </source>
</evidence>
<organism evidence="2 3">
    <name type="scientific">Phaeobacter italicus</name>
    <dbReference type="NCBI Taxonomy" id="481446"/>
    <lineage>
        <taxon>Bacteria</taxon>
        <taxon>Pseudomonadati</taxon>
        <taxon>Pseudomonadota</taxon>
        <taxon>Alphaproteobacteria</taxon>
        <taxon>Rhodobacterales</taxon>
        <taxon>Roseobacteraceae</taxon>
        <taxon>Phaeobacter</taxon>
    </lineage>
</organism>
<evidence type="ECO:0000313" key="2">
    <source>
        <dbReference type="EMBL" id="CRL11204.1"/>
    </source>
</evidence>
<protein>
    <submittedName>
        <fullName evidence="2">Uncharacterized protein</fullName>
    </submittedName>
</protein>
<keyword evidence="3" id="KW-1185">Reference proteome</keyword>
<feature type="compositionally biased region" description="Low complexity" evidence="1">
    <location>
        <begin position="83"/>
        <end position="100"/>
    </location>
</feature>
<proteinExistence type="predicted"/>
<dbReference type="AlphaFoldDB" id="A0A0H5D2G4"/>
<evidence type="ECO:0000256" key="1">
    <source>
        <dbReference type="SAM" id="MobiDB-lite"/>
    </source>
</evidence>
<feature type="compositionally biased region" description="Pro residues" evidence="1">
    <location>
        <begin position="27"/>
        <end position="36"/>
    </location>
</feature>
<accession>A0A0H5D2G4</accession>
<dbReference type="Proteomes" id="UP000043764">
    <property type="component" value="Unassembled WGS sequence"/>
</dbReference>
<name>A0A0H5D2G4_9RHOB</name>
<feature type="region of interest" description="Disordered" evidence="1">
    <location>
        <begin position="70"/>
        <end position="108"/>
    </location>
</feature>
<dbReference type="EMBL" id="CVRL01000025">
    <property type="protein sequence ID" value="CRL11204.1"/>
    <property type="molecule type" value="Genomic_DNA"/>
</dbReference>
<reference evidence="3" key="1">
    <citation type="submission" date="2015-05" db="EMBL/GenBank/DDBJ databases">
        <authorList>
            <person name="Rodrigo-Torres Lidia"/>
            <person name="Arahal R.David."/>
        </authorList>
    </citation>
    <scope>NUCLEOTIDE SEQUENCE [LARGE SCALE GENOMIC DNA]</scope>
    <source>
        <strain evidence="3">CECT 7321</strain>
    </source>
</reference>
<feature type="region of interest" description="Disordered" evidence="1">
    <location>
        <begin position="1"/>
        <end position="36"/>
    </location>
</feature>
<sequence length="593" mass="62941">MPIEPGQPVPTQARAALPASSLSCPPDAGPPPHLPPRPGGFRARFCTGVSLCVLASALMAAPTLARAETATVAPAENRDQKTGQPQPGSPQASPDQSSPAKPNARSSNPLSAIDWLATPAPDPGLPGTVLLEPPVTGSASLPEVTVTPLTSLTPPIGLVSPASTGLPVDLWRGSDAQVLARLLHAIPVERSPAMQSLMFTLLLSETRAPAEGAETLLLARLDRLMDLGAPDPAQALAEQAGPTRTKARFRRWLNATLLTGDEQIACSTLQHQPHLAPDYAARIFCAARLGDWQTAALLWEAAQALELLSKAQLDLLDRFLNPDFYEDAAPLPAPKHPDPLTFRLFETIGERRPTATLPRAFAAADLRDIAGWKAQLEAAERLTRIGALNPNHLLGLYSERSPAASGGVWDRVAALQRFETALQTGSSEAVAKTLPTAWRAMQTARIETAFADLFADQLARIPLEGDAAELAWRIRLLAPTYETASHEAPSGSDQAAFWASIAQGVPDMARARTGRDQAIAAAFADGSEPPAELQALLKDGQLGEAILRAMILFGRGADGNLGDLTDALAMFRAVGLEDTARRAALQLMLLERH</sequence>
<gene>
    <name evidence="2" type="ORF">NIT7321_02057</name>
</gene>
<dbReference type="STRING" id="481446.NIT7645_01156"/>